<accession>A0A0F9WV70</accession>
<dbReference type="InterPro" id="IPR029061">
    <property type="entry name" value="THDP-binding"/>
</dbReference>
<dbReference type="Gene3D" id="3.90.550.20">
    <property type="match status" value="1"/>
</dbReference>
<gene>
    <name evidence="8" type="ORF">LCGC14_0306220</name>
</gene>
<dbReference type="GO" id="GO:0016740">
    <property type="term" value="F:transferase activity"/>
    <property type="evidence" value="ECO:0007669"/>
    <property type="project" value="UniProtKB-KW"/>
</dbReference>
<dbReference type="InterPro" id="IPR051818">
    <property type="entry name" value="TPP_dependent_decarboxylase"/>
</dbReference>
<keyword evidence="4" id="KW-1133">Transmembrane helix</keyword>
<dbReference type="EMBL" id="LAZR01000195">
    <property type="protein sequence ID" value="KKN82798.1"/>
    <property type="molecule type" value="Genomic_DNA"/>
</dbReference>
<evidence type="ECO:0000259" key="6">
    <source>
        <dbReference type="Pfam" id="PF02709"/>
    </source>
</evidence>
<keyword evidence="4" id="KW-0812">Transmembrane</keyword>
<evidence type="ECO:0000259" key="7">
    <source>
        <dbReference type="Pfam" id="PF02775"/>
    </source>
</evidence>
<dbReference type="SUPFAM" id="SSF53448">
    <property type="entry name" value="Nucleotide-diphospho-sugar transferases"/>
    <property type="match status" value="2"/>
</dbReference>
<evidence type="ECO:0000256" key="4">
    <source>
        <dbReference type="SAM" id="Phobius"/>
    </source>
</evidence>
<dbReference type="Pfam" id="PF00535">
    <property type="entry name" value="Glycos_transf_2"/>
    <property type="match status" value="1"/>
</dbReference>
<reference evidence="8" key="1">
    <citation type="journal article" date="2015" name="Nature">
        <title>Complex archaea that bridge the gap between prokaryotes and eukaryotes.</title>
        <authorList>
            <person name="Spang A."/>
            <person name="Saw J.H."/>
            <person name="Jorgensen S.L."/>
            <person name="Zaremba-Niedzwiedzka K."/>
            <person name="Martijn J."/>
            <person name="Lind A.E."/>
            <person name="van Eijk R."/>
            <person name="Schleper C."/>
            <person name="Guy L."/>
            <person name="Ettema T.J."/>
        </authorList>
    </citation>
    <scope>NUCLEOTIDE SEQUENCE</scope>
</reference>
<dbReference type="Gene3D" id="3.40.50.970">
    <property type="match status" value="1"/>
</dbReference>
<proteinExistence type="predicted"/>
<feature type="domain" description="Thiamine pyrophosphate enzyme TPP-binding" evidence="7">
    <location>
        <begin position="40"/>
        <end position="113"/>
    </location>
</feature>
<dbReference type="AlphaFoldDB" id="A0A0F9WV70"/>
<dbReference type="GO" id="GO:0016831">
    <property type="term" value="F:carboxy-lyase activity"/>
    <property type="evidence" value="ECO:0007669"/>
    <property type="project" value="UniProtKB-KW"/>
</dbReference>
<evidence type="ECO:0000313" key="8">
    <source>
        <dbReference type="EMBL" id="KKN82798.1"/>
    </source>
</evidence>
<dbReference type="SUPFAM" id="SSF52518">
    <property type="entry name" value="Thiamin diphosphate-binding fold (THDP-binding)"/>
    <property type="match status" value="1"/>
</dbReference>
<dbReference type="GO" id="GO:0030976">
    <property type="term" value="F:thiamine pyrophosphate binding"/>
    <property type="evidence" value="ECO:0007669"/>
    <property type="project" value="InterPro"/>
</dbReference>
<feature type="domain" description="Glycosyltransferase 2-like" evidence="5">
    <location>
        <begin position="164"/>
        <end position="298"/>
    </location>
</feature>
<feature type="domain" description="Galactosyltransferase C-terminal" evidence="6">
    <location>
        <begin position="327"/>
        <end position="379"/>
    </location>
</feature>
<dbReference type="Pfam" id="PF02775">
    <property type="entry name" value="TPP_enzyme_C"/>
    <property type="match status" value="1"/>
</dbReference>
<dbReference type="InterPro" id="IPR027791">
    <property type="entry name" value="Galactosyl_T_C"/>
</dbReference>
<keyword evidence="2" id="KW-0210">Decarboxylase</keyword>
<evidence type="ECO:0000256" key="1">
    <source>
        <dbReference type="ARBA" id="ARBA00022679"/>
    </source>
</evidence>
<dbReference type="PANTHER" id="PTHR42818">
    <property type="entry name" value="SULFOPYRUVATE DECARBOXYLASE SUBUNIT ALPHA"/>
    <property type="match status" value="1"/>
</dbReference>
<keyword evidence="1" id="KW-0808">Transferase</keyword>
<keyword evidence="3" id="KW-0456">Lyase</keyword>
<dbReference type="PANTHER" id="PTHR42818:SF1">
    <property type="entry name" value="SULFOPYRUVATE DECARBOXYLASE"/>
    <property type="match status" value="1"/>
</dbReference>
<evidence type="ECO:0008006" key="9">
    <source>
        <dbReference type="Google" id="ProtNLM"/>
    </source>
</evidence>
<keyword evidence="4" id="KW-0472">Membrane</keyword>
<dbReference type="Pfam" id="PF04488">
    <property type="entry name" value="Gly_transf_sug"/>
    <property type="match status" value="1"/>
</dbReference>
<comment type="caution">
    <text evidence="8">The sequence shown here is derived from an EMBL/GenBank/DDBJ whole genome shotgun (WGS) entry which is preliminary data.</text>
</comment>
<name>A0A0F9WV70_9ZZZZ</name>
<dbReference type="InterPro" id="IPR001173">
    <property type="entry name" value="Glyco_trans_2-like"/>
</dbReference>
<evidence type="ECO:0000259" key="5">
    <source>
        <dbReference type="Pfam" id="PF00535"/>
    </source>
</evidence>
<dbReference type="Gene3D" id="3.90.550.10">
    <property type="entry name" value="Spore Coat Polysaccharide Biosynthesis Protein SpsA, Chain A"/>
    <property type="match status" value="1"/>
</dbReference>
<organism evidence="8">
    <name type="scientific">marine sediment metagenome</name>
    <dbReference type="NCBI Taxonomy" id="412755"/>
    <lineage>
        <taxon>unclassified sequences</taxon>
        <taxon>metagenomes</taxon>
        <taxon>ecological metagenomes</taxon>
    </lineage>
</organism>
<protein>
    <recommendedName>
        <fullName evidence="9">Glycosyltransferase 2-like domain-containing protein</fullName>
    </recommendedName>
</protein>
<dbReference type="InterPro" id="IPR029044">
    <property type="entry name" value="Nucleotide-diphossugar_trans"/>
</dbReference>
<dbReference type="InterPro" id="IPR011766">
    <property type="entry name" value="TPP_enzyme_TPP-bd"/>
</dbReference>
<dbReference type="InterPro" id="IPR007577">
    <property type="entry name" value="GlycoTrfase_DXD_sugar-bd_CS"/>
</dbReference>
<dbReference type="Pfam" id="PF02709">
    <property type="entry name" value="Glyco_transf_7C"/>
    <property type="match status" value="1"/>
</dbReference>
<evidence type="ECO:0000256" key="3">
    <source>
        <dbReference type="ARBA" id="ARBA00023239"/>
    </source>
</evidence>
<evidence type="ECO:0000256" key="2">
    <source>
        <dbReference type="ARBA" id="ARBA00022793"/>
    </source>
</evidence>
<feature type="transmembrane region" description="Helical" evidence="4">
    <location>
        <begin position="39"/>
        <end position="59"/>
    </location>
</feature>
<sequence length="722" mass="83046">MNRTEAIIKILAGVKEQDIIVSSTGLISRELYNLSDRDLNFYNMGALGSTLAIGLGLALNTSRKVFVINGDGSALMSLGSLVTHSDLYPSNLQHFILDNNCHESTGGQPTVSNKINFDLLAPNTKTIKITTTTKKPGRIPLSGMEIHTRFKKALSVKIDKPVASILIPCFNKIPLLKWGLYSLSKQECPYPFEVIILNDGLPDGTEELCNEYKDKLNIRYIYTGQRNSPGSLIWRCPGFCLNIGMREAYAEYLILTNAEIFHLDKFAVKKTIEALKSEIKILVKPKGKDDQRNTFLTHVKDTKGEVTSAFDLNQVENLNTEMPFFLGINKSDYLCVGGYDEDFIGWAYDDTDFILRLRKYGCKFINIDSTIVHLYHPRHNIKDPKIWSRYVHNKNLYEHKDRQGVVFSNTQHTWGQLNPKNRPKGNPVSAVREWELKKIPRKVHFYWGNVKLPYLRYLSILSFKMHNPDWEITVYVPEHKYTGRCLDTQRAFDFTGRDYYNNLRSLGINIKKVKFGFVENVCEGLHSKYLSRQEVYRSDFLRWYLLSTVGGLWSDMDIMYFSSMNNLDINIRANGNINTAVSLHPKYKHSVGFMLSGQHNKYYKYILDRARREFNPQDYQSIGVNLINKEFPTVASIEDKFPALRNNVANIDIKTVYAYDALVIPTIYNYGDMGRYTRESLGLHWYAGHHLAKRFINNLTHLNYNDFDSVLSKTVSKVYGQK</sequence>